<dbReference type="EMBL" id="HBJA01066486">
    <property type="protein sequence ID" value="CAE0812274.1"/>
    <property type="molecule type" value="Transcribed_RNA"/>
</dbReference>
<evidence type="ECO:0000313" key="1">
    <source>
        <dbReference type="EMBL" id="CAE0812274.1"/>
    </source>
</evidence>
<organism evidence="1">
    <name type="scientific">Eutreptiella gymnastica</name>
    <dbReference type="NCBI Taxonomy" id="73025"/>
    <lineage>
        <taxon>Eukaryota</taxon>
        <taxon>Discoba</taxon>
        <taxon>Euglenozoa</taxon>
        <taxon>Euglenida</taxon>
        <taxon>Spirocuta</taxon>
        <taxon>Euglenophyceae</taxon>
        <taxon>Eutreptiales</taxon>
        <taxon>Eutreptiaceae</taxon>
        <taxon>Eutreptiella</taxon>
    </lineage>
</organism>
<protein>
    <submittedName>
        <fullName evidence="1">Uncharacterized protein</fullName>
    </submittedName>
</protein>
<accession>A0A7S4D0J7</accession>
<reference evidence="1" key="1">
    <citation type="submission" date="2021-01" db="EMBL/GenBank/DDBJ databases">
        <authorList>
            <person name="Corre E."/>
            <person name="Pelletier E."/>
            <person name="Niang G."/>
            <person name="Scheremetjew M."/>
            <person name="Finn R."/>
            <person name="Kale V."/>
            <person name="Holt S."/>
            <person name="Cochrane G."/>
            <person name="Meng A."/>
            <person name="Brown T."/>
            <person name="Cohen L."/>
        </authorList>
    </citation>
    <scope>NUCLEOTIDE SEQUENCE</scope>
    <source>
        <strain evidence="1">CCMP1594</strain>
    </source>
</reference>
<name>A0A7S4D0J7_9EUGL</name>
<proteinExistence type="predicted"/>
<sequence length="175" mass="19650">MAQSRNTWLLQRNSQLVLQGTRSSVRDDRAWFEPAVGIPLGIAVFLDVFLHPAFKFWPCPTAVSETLSSYRHFLLATNYAPVPSAGCGVGNFRPYIGPWHSVLLCACRTCLQLLSRHKFVVPVVQSPKTPATFFLFRLRLPDFPACEMSSVERFCFIFAAALVLLVHFPGKHLTP</sequence>
<gene>
    <name evidence="1" type="ORF">EGYM00163_LOCUS23424</name>
</gene>
<dbReference type="AlphaFoldDB" id="A0A7S4D0J7"/>